<dbReference type="Gene3D" id="3.30.160.60">
    <property type="entry name" value="Classic Zinc Finger"/>
    <property type="match status" value="1"/>
</dbReference>
<reference evidence="2 3" key="1">
    <citation type="submission" date="2019-06" db="EMBL/GenBank/DDBJ databases">
        <title>Discovery of a novel chromosome fission-fusion reversal in muntjac.</title>
        <authorList>
            <person name="Mudd A.B."/>
            <person name="Bredeson J.V."/>
            <person name="Baum R."/>
            <person name="Hockemeyer D."/>
            <person name="Rokhsar D.S."/>
        </authorList>
    </citation>
    <scope>NUCLEOTIDE SEQUENCE [LARGE SCALE GENOMIC DNA]</scope>
    <source>
        <strain evidence="2">UTSW_UCB_Mm</strain>
        <tissue evidence="2">Fibroblast cell line</tissue>
    </source>
</reference>
<keyword evidence="3" id="KW-1185">Reference proteome</keyword>
<organism evidence="2 3">
    <name type="scientific">Muntiacus muntjak</name>
    <name type="common">Barking deer</name>
    <name type="synonym">Indian muntjac</name>
    <dbReference type="NCBI Taxonomy" id="9888"/>
    <lineage>
        <taxon>Eukaryota</taxon>
        <taxon>Metazoa</taxon>
        <taxon>Chordata</taxon>
        <taxon>Craniata</taxon>
        <taxon>Vertebrata</taxon>
        <taxon>Euteleostomi</taxon>
        <taxon>Mammalia</taxon>
        <taxon>Eutheria</taxon>
        <taxon>Laurasiatheria</taxon>
        <taxon>Artiodactyla</taxon>
        <taxon>Ruminantia</taxon>
        <taxon>Pecora</taxon>
        <taxon>Cervidae</taxon>
        <taxon>Muntiacinae</taxon>
        <taxon>Muntiacus</taxon>
    </lineage>
</organism>
<name>A0A5N3VEI1_MUNMU</name>
<dbReference type="EMBL" id="VCEA01000002">
    <property type="protein sequence ID" value="KAB0347494.1"/>
    <property type="molecule type" value="Genomic_DNA"/>
</dbReference>
<dbReference type="PANTHER" id="PTHR24103">
    <property type="entry name" value="E3 UBIQUITIN-PROTEIN LIGASE TRIM"/>
    <property type="match status" value="1"/>
</dbReference>
<evidence type="ECO:0000256" key="1">
    <source>
        <dbReference type="SAM" id="Coils"/>
    </source>
</evidence>
<gene>
    <name evidence="2" type="ORF">FD754_012351</name>
</gene>
<feature type="coiled-coil region" evidence="1">
    <location>
        <begin position="108"/>
        <end position="153"/>
    </location>
</feature>
<dbReference type="InterPro" id="IPR050143">
    <property type="entry name" value="TRIM/RBCC"/>
</dbReference>
<comment type="caution">
    <text evidence="2">The sequence shown here is derived from an EMBL/GenBank/DDBJ whole genome shotgun (WGS) entry which is preliminary data.</text>
</comment>
<proteinExistence type="predicted"/>
<dbReference type="AlphaFoldDB" id="A0A5N3VEI1"/>
<accession>A0A5N3VEI1</accession>
<protein>
    <submittedName>
        <fullName evidence="2">Uncharacterized protein</fullName>
    </submittedName>
</protein>
<dbReference type="SUPFAM" id="SSF57850">
    <property type="entry name" value="RING/U-box"/>
    <property type="match status" value="1"/>
</dbReference>
<dbReference type="SUPFAM" id="SSF57845">
    <property type="entry name" value="B-box zinc-binding domain"/>
    <property type="match status" value="1"/>
</dbReference>
<sequence>MASGKLVNLQEKLTCSICLELLTEPFNGERRCPVFSIKYGPGNLWPHWHLANIVEWLREVKERNLEKQERNLSEDDKAICWLCKWSQEHCGHHTFLMEKVAQKNQWKLQEFSKRLRREQQENEKLKAQVKGEINTWKNEIQHERENIQELKEWQNLKTEEEVGLCNLVDSENELVQQSQLVRDLISDVEHHLQAPKNEMLQKRSAHRGALTFNRDSCISLVAALPLEGCPGDKVTGQKRNLQGSSSPRDFCRACRLRNRSRMQSPEHLRNERLGKMGLRGTDFPFVSYWAHIDWLAPAWFSKGLIILKRLENSFSEKS</sequence>
<dbReference type="Proteomes" id="UP000326458">
    <property type="component" value="Unassembled WGS sequence"/>
</dbReference>
<keyword evidence="1" id="KW-0175">Coiled coil</keyword>
<evidence type="ECO:0000313" key="3">
    <source>
        <dbReference type="Proteomes" id="UP000326458"/>
    </source>
</evidence>
<evidence type="ECO:0000313" key="2">
    <source>
        <dbReference type="EMBL" id="KAB0347494.1"/>
    </source>
</evidence>